<accession>A0A7I8VNJ6</accession>
<evidence type="ECO:0000256" key="9">
    <source>
        <dbReference type="ARBA" id="ARBA00044499"/>
    </source>
</evidence>
<reference evidence="16 17" key="1">
    <citation type="submission" date="2020-08" db="EMBL/GenBank/DDBJ databases">
        <authorList>
            <person name="Hejnol A."/>
        </authorList>
    </citation>
    <scope>NUCLEOTIDE SEQUENCE [LARGE SCALE GENOMIC DNA]</scope>
</reference>
<comment type="similarity">
    <text evidence="2">Belongs to the quiver family.</text>
</comment>
<name>A0A7I8VNJ6_9ANNE</name>
<evidence type="ECO:0000256" key="4">
    <source>
        <dbReference type="ARBA" id="ARBA00022729"/>
    </source>
</evidence>
<comment type="function">
    <text evidence="12">Bifunctional regulator of neuronal activity in the mushroom body, and possibly other regions of the brain, that acts as a signaling molecule required for homeostatic regulation of sleep under normal conditions and after sleep deprivation. Reduces neuronal excitability by enhancing Sh/shaker K(+) channel activity; possibly by stabilizing Sh/shaker to increase protein levels, accelerating its activation kinetics, slowing C-type inactivation and enhancing recovery from inactivation. Specifically affects the A-type K(+) current. Antagonizes nicotinic acetylcholine receptors (nAChRs) to reduce synaptic transmission, possibly by preventing their localization to the cell surface. Required for regulation of neuromuscular excitability and plasticity at neuromuscular junctions.</text>
</comment>
<keyword evidence="6" id="KW-1015">Disulfide bond</keyword>
<sequence>MNNTLLLTVVIYLTTVQIVNSIQCYQCDSNEDNSCPSNKGFDEDINALVDCNSFEATVPGTFCMKITQESPGWRGWKKVTRRCGSRSDTGVAWGCRWTFEDNGVWKETCFCEDRDGCNGAGLIKTNTLVLAIMILTAGFFILF</sequence>
<dbReference type="AlphaFoldDB" id="A0A7I8VNJ6"/>
<feature type="chain" id="PRO_5029658557" description="UPAR/Ly6 domain-containing protein qvr" evidence="15">
    <location>
        <begin position="22"/>
        <end position="143"/>
    </location>
</feature>
<dbReference type="Pfam" id="PF17064">
    <property type="entry name" value="QVR"/>
    <property type="match status" value="1"/>
</dbReference>
<keyword evidence="4 15" id="KW-0732">Signal</keyword>
<keyword evidence="14" id="KW-0472">Membrane</keyword>
<dbReference type="GO" id="GO:0030431">
    <property type="term" value="P:sleep"/>
    <property type="evidence" value="ECO:0007669"/>
    <property type="project" value="InterPro"/>
</dbReference>
<evidence type="ECO:0000256" key="15">
    <source>
        <dbReference type="SAM" id="SignalP"/>
    </source>
</evidence>
<evidence type="ECO:0000256" key="2">
    <source>
        <dbReference type="ARBA" id="ARBA00010522"/>
    </source>
</evidence>
<dbReference type="OrthoDB" id="10046582at2759"/>
<evidence type="ECO:0000256" key="5">
    <source>
        <dbReference type="ARBA" id="ARBA00023108"/>
    </source>
</evidence>
<evidence type="ECO:0000256" key="8">
    <source>
        <dbReference type="ARBA" id="ARBA00031037"/>
    </source>
</evidence>
<feature type="transmembrane region" description="Helical" evidence="14">
    <location>
        <begin position="121"/>
        <end position="142"/>
    </location>
</feature>
<feature type="signal peptide" evidence="15">
    <location>
        <begin position="1"/>
        <end position="21"/>
    </location>
</feature>
<dbReference type="InterPro" id="IPR031424">
    <property type="entry name" value="QVR-like"/>
</dbReference>
<evidence type="ECO:0000256" key="10">
    <source>
        <dbReference type="ARBA" id="ARBA00044524"/>
    </source>
</evidence>
<dbReference type="GO" id="GO:0045121">
    <property type="term" value="C:membrane raft"/>
    <property type="evidence" value="ECO:0007669"/>
    <property type="project" value="UniProtKB-SubCell"/>
</dbReference>
<dbReference type="PANTHER" id="PTHR33562:SF31">
    <property type="entry name" value="PROTEIN QUIVER"/>
    <property type="match status" value="1"/>
</dbReference>
<dbReference type="GO" id="GO:0048511">
    <property type="term" value="P:rhythmic process"/>
    <property type="evidence" value="ECO:0007669"/>
    <property type="project" value="UniProtKB-KW"/>
</dbReference>
<gene>
    <name evidence="16" type="ORF">DGYR_LOCUS6343</name>
</gene>
<comment type="caution">
    <text evidence="16">The sequence shown here is derived from an EMBL/GenBank/DDBJ whole genome shotgun (WGS) entry which is preliminary data.</text>
</comment>
<evidence type="ECO:0000256" key="14">
    <source>
        <dbReference type="SAM" id="Phobius"/>
    </source>
</evidence>
<protein>
    <recommendedName>
        <fullName evidence="10">UPAR/Ly6 domain-containing protein qvr</fullName>
    </recommendedName>
    <alternativeName>
        <fullName evidence="11">Protein quiver</fullName>
    </alternativeName>
    <alternativeName>
        <fullName evidence="8">Protein sleepless</fullName>
    </alternativeName>
</protein>
<dbReference type="EMBL" id="CAJFCJ010000007">
    <property type="protein sequence ID" value="CAD5117862.1"/>
    <property type="molecule type" value="Genomic_DNA"/>
</dbReference>
<evidence type="ECO:0000256" key="3">
    <source>
        <dbReference type="ARBA" id="ARBA00022475"/>
    </source>
</evidence>
<evidence type="ECO:0000256" key="11">
    <source>
        <dbReference type="ARBA" id="ARBA00044561"/>
    </source>
</evidence>
<keyword evidence="3" id="KW-1003">Cell membrane</keyword>
<keyword evidence="14" id="KW-0812">Transmembrane</keyword>
<keyword evidence="14" id="KW-1133">Transmembrane helix</keyword>
<dbReference type="PANTHER" id="PTHR33562">
    <property type="entry name" value="ATILLA, ISOFORM B-RELATED-RELATED"/>
    <property type="match status" value="1"/>
</dbReference>
<keyword evidence="17" id="KW-1185">Reference proteome</keyword>
<dbReference type="GO" id="GO:0032222">
    <property type="term" value="P:regulation of synaptic transmission, cholinergic"/>
    <property type="evidence" value="ECO:0007669"/>
    <property type="project" value="InterPro"/>
</dbReference>
<evidence type="ECO:0000256" key="12">
    <source>
        <dbReference type="ARBA" id="ARBA00045788"/>
    </source>
</evidence>
<evidence type="ECO:0000256" key="13">
    <source>
        <dbReference type="ARBA" id="ARBA00046769"/>
    </source>
</evidence>
<evidence type="ECO:0000256" key="6">
    <source>
        <dbReference type="ARBA" id="ARBA00023157"/>
    </source>
</evidence>
<dbReference type="InterPro" id="IPR050975">
    <property type="entry name" value="Sleep_regulator"/>
</dbReference>
<proteinExistence type="inferred from homology"/>
<evidence type="ECO:0000313" key="17">
    <source>
        <dbReference type="Proteomes" id="UP000549394"/>
    </source>
</evidence>
<evidence type="ECO:0000256" key="7">
    <source>
        <dbReference type="ARBA" id="ARBA00023180"/>
    </source>
</evidence>
<keyword evidence="7" id="KW-0325">Glycoprotein</keyword>
<comment type="subunit">
    <text evidence="13">Interacts (via loop 2 of the three-fingered Ly-6 domain) with Sh/shaker; this interaction may stabilize both components of the complex and may be required for targeting or retention of Sh/shaker to neural cell projections. Interacts (via loop 2 of the three-fingered Ly-6 domain) with nAChRalpha3 and potentially other nicotinic acetylcholine receptors; this interaction is required for antagonism of nicotinic acetylcholine receptors.</text>
</comment>
<dbReference type="Proteomes" id="UP000549394">
    <property type="component" value="Unassembled WGS sequence"/>
</dbReference>
<evidence type="ECO:0000313" key="16">
    <source>
        <dbReference type="EMBL" id="CAD5117862.1"/>
    </source>
</evidence>
<dbReference type="GO" id="GO:0005886">
    <property type="term" value="C:plasma membrane"/>
    <property type="evidence" value="ECO:0007669"/>
    <property type="project" value="UniProtKB-SubCell"/>
</dbReference>
<evidence type="ECO:0000256" key="1">
    <source>
        <dbReference type="ARBA" id="ARBA00004471"/>
    </source>
</evidence>
<organism evidence="16 17">
    <name type="scientific">Dimorphilus gyrociliatus</name>
    <dbReference type="NCBI Taxonomy" id="2664684"/>
    <lineage>
        <taxon>Eukaryota</taxon>
        <taxon>Metazoa</taxon>
        <taxon>Spiralia</taxon>
        <taxon>Lophotrochozoa</taxon>
        <taxon>Annelida</taxon>
        <taxon>Polychaeta</taxon>
        <taxon>Polychaeta incertae sedis</taxon>
        <taxon>Dinophilidae</taxon>
        <taxon>Dimorphilus</taxon>
    </lineage>
</organism>
<keyword evidence="5" id="KW-0090">Biological rhythms</keyword>
<comment type="subcellular location">
    <subcellularLocation>
        <location evidence="1">Cell membrane</location>
        <topology evidence="1">Lipid-anchor</topology>
        <topology evidence="1">GPI-anchor</topology>
        <orientation evidence="1">Extracellular side</orientation>
    </subcellularLocation>
    <subcellularLocation>
        <location evidence="9">Membrane raft</location>
        <topology evidence="9">Lipid-anchor</topology>
        <topology evidence="9">GPI-anchor</topology>
        <orientation evidence="9">Extracellular side</orientation>
    </subcellularLocation>
</comment>